<dbReference type="FunFam" id="3.30.70.270:FF:000001">
    <property type="entry name" value="Diguanylate cyclase domain protein"/>
    <property type="match status" value="1"/>
</dbReference>
<dbReference type="InterPro" id="IPR029787">
    <property type="entry name" value="Nucleotide_cyclase"/>
</dbReference>
<dbReference type="InterPro" id="IPR000160">
    <property type="entry name" value="GGDEF_dom"/>
</dbReference>
<dbReference type="GO" id="GO:0003824">
    <property type="term" value="F:catalytic activity"/>
    <property type="evidence" value="ECO:0007669"/>
    <property type="project" value="UniProtKB-ARBA"/>
</dbReference>
<sequence>MDDGAAQRAAAELASLVRQVTYARGVLAALHAQISTARARLDQGDSAQLREANARLVVAAMQQKDQTDSALQALDALARSAELDGLTQLPNRALMLDRFTQAIAKARRQHTRLALLFIDLDGFKQINDSLGHAAGDDVLRQTARRLTGSVRDVDTVSRHGGDEFLILLADVAQKADAVRVADKLSLAMSASMLVNGHELHLSVSVGICIYPDEGAEPEALIACADAAMYRAKRRRAP</sequence>
<keyword evidence="3" id="KW-1185">Reference proteome</keyword>
<dbReference type="InterPro" id="IPR043128">
    <property type="entry name" value="Rev_trsase/Diguanyl_cyclase"/>
</dbReference>
<dbReference type="AlphaFoldDB" id="A0A1P8JZU9"/>
<name>A0A1P8JZU9_9BURK</name>
<dbReference type="Proteomes" id="UP000186609">
    <property type="component" value="Chromosome"/>
</dbReference>
<dbReference type="NCBIfam" id="TIGR00254">
    <property type="entry name" value="GGDEF"/>
    <property type="match status" value="1"/>
</dbReference>
<protein>
    <recommendedName>
        <fullName evidence="1">GGDEF domain-containing protein</fullName>
    </recommendedName>
</protein>
<dbReference type="KEGG" id="rhy:RD110_20290"/>
<dbReference type="CDD" id="cd01949">
    <property type="entry name" value="GGDEF"/>
    <property type="match status" value="1"/>
</dbReference>
<dbReference type="RefSeq" id="WP_076201521.1">
    <property type="nucleotide sequence ID" value="NZ_CP019236.1"/>
</dbReference>
<dbReference type="PANTHER" id="PTHR46663">
    <property type="entry name" value="DIGUANYLATE CYCLASE DGCT-RELATED"/>
    <property type="match status" value="1"/>
</dbReference>
<feature type="domain" description="GGDEF" evidence="1">
    <location>
        <begin position="111"/>
        <end position="237"/>
    </location>
</feature>
<dbReference type="PROSITE" id="PS50887">
    <property type="entry name" value="GGDEF"/>
    <property type="match status" value="1"/>
</dbReference>
<evidence type="ECO:0000313" key="2">
    <source>
        <dbReference type="EMBL" id="APW39265.1"/>
    </source>
</evidence>
<dbReference type="Gene3D" id="3.30.70.270">
    <property type="match status" value="1"/>
</dbReference>
<proteinExistence type="predicted"/>
<accession>A0A1P8JZU9</accession>
<dbReference type="Pfam" id="PF00990">
    <property type="entry name" value="GGDEF"/>
    <property type="match status" value="1"/>
</dbReference>
<evidence type="ECO:0000313" key="3">
    <source>
        <dbReference type="Proteomes" id="UP000186609"/>
    </source>
</evidence>
<dbReference type="EMBL" id="CP019236">
    <property type="protein sequence ID" value="APW39265.1"/>
    <property type="molecule type" value="Genomic_DNA"/>
</dbReference>
<dbReference type="OrthoDB" id="9812260at2"/>
<organism evidence="2 3">
    <name type="scientific">Rhodoferax koreensis</name>
    <dbReference type="NCBI Taxonomy" id="1842727"/>
    <lineage>
        <taxon>Bacteria</taxon>
        <taxon>Pseudomonadati</taxon>
        <taxon>Pseudomonadota</taxon>
        <taxon>Betaproteobacteria</taxon>
        <taxon>Burkholderiales</taxon>
        <taxon>Comamonadaceae</taxon>
        <taxon>Rhodoferax</taxon>
    </lineage>
</organism>
<dbReference type="InterPro" id="IPR052163">
    <property type="entry name" value="DGC-Regulatory_Protein"/>
</dbReference>
<dbReference type="PANTHER" id="PTHR46663:SF2">
    <property type="entry name" value="GGDEF DOMAIN-CONTAINING PROTEIN"/>
    <property type="match status" value="1"/>
</dbReference>
<dbReference type="STRING" id="1842727.RD110_20290"/>
<evidence type="ECO:0000259" key="1">
    <source>
        <dbReference type="PROSITE" id="PS50887"/>
    </source>
</evidence>
<dbReference type="SMART" id="SM00267">
    <property type="entry name" value="GGDEF"/>
    <property type="match status" value="1"/>
</dbReference>
<gene>
    <name evidence="2" type="ORF">RD110_20290</name>
</gene>
<reference evidence="2 3" key="1">
    <citation type="submission" date="2017-01" db="EMBL/GenBank/DDBJ databases">
        <authorList>
            <person name="Mah S.A."/>
            <person name="Swanson W.J."/>
            <person name="Moy G.W."/>
            <person name="Vacquier V.D."/>
        </authorList>
    </citation>
    <scope>NUCLEOTIDE SEQUENCE [LARGE SCALE GENOMIC DNA]</scope>
    <source>
        <strain evidence="2 3">DCY110</strain>
    </source>
</reference>
<dbReference type="SUPFAM" id="SSF55073">
    <property type="entry name" value="Nucleotide cyclase"/>
    <property type="match status" value="1"/>
</dbReference>